<keyword evidence="5" id="KW-1185">Reference proteome</keyword>
<keyword evidence="2" id="KW-0614">Plasmid</keyword>
<reference evidence="2 4" key="1">
    <citation type="submission" date="2018-06" db="EMBL/GenBank/DDBJ databases">
        <title>Comparative genomics of rhizobia nodulating Arachis hypogaea in China.</title>
        <authorList>
            <person name="Li Y."/>
        </authorList>
    </citation>
    <scope>NUCLEOTIDE SEQUENCE [LARGE SCALE GENOMIC DNA]</scope>
    <source>
        <strain evidence="2 4">CCBAU 51670</strain>
        <plasmid evidence="2 4">unnamed1</plasmid>
    </source>
</reference>
<dbReference type="AlphaFoldDB" id="A0AAE5X8I0"/>
<dbReference type="EMBL" id="RDQZ01000010">
    <property type="protein sequence ID" value="RXH13255.1"/>
    <property type="molecule type" value="Genomic_DNA"/>
</dbReference>
<dbReference type="KEGG" id="bgz:XH91_34720"/>
<evidence type="ECO:0000313" key="3">
    <source>
        <dbReference type="EMBL" id="RXH13255.1"/>
    </source>
</evidence>
<evidence type="ECO:0000313" key="2">
    <source>
        <dbReference type="EMBL" id="QAU50594.1"/>
    </source>
</evidence>
<feature type="region of interest" description="Disordered" evidence="1">
    <location>
        <begin position="31"/>
        <end position="50"/>
    </location>
</feature>
<evidence type="ECO:0000313" key="5">
    <source>
        <dbReference type="Proteomes" id="UP000290401"/>
    </source>
</evidence>
<dbReference type="EMBL" id="CP030054">
    <property type="protein sequence ID" value="QAU50594.1"/>
    <property type="molecule type" value="Genomic_DNA"/>
</dbReference>
<evidence type="ECO:0000313" key="4">
    <source>
        <dbReference type="Proteomes" id="UP000288972"/>
    </source>
</evidence>
<reference evidence="3 5" key="2">
    <citation type="submission" date="2018-10" db="EMBL/GenBank/DDBJ databases">
        <title>Bradyrhizobium sp. nov., effective nodules isolated from peanut in China.</title>
        <authorList>
            <person name="Li Y."/>
        </authorList>
    </citation>
    <scope>NUCLEOTIDE SEQUENCE [LARGE SCALE GENOMIC DNA]</scope>
    <source>
        <strain evidence="3 5">CCBAU 53426</strain>
    </source>
</reference>
<gene>
    <name evidence="3" type="ORF">EAS56_14530</name>
    <name evidence="2" type="ORF">XH91_34720</name>
</gene>
<evidence type="ECO:0000256" key="1">
    <source>
        <dbReference type="SAM" id="MobiDB-lite"/>
    </source>
</evidence>
<protein>
    <submittedName>
        <fullName evidence="3">DUF2274 domain-containing protein</fullName>
    </submittedName>
</protein>
<proteinExistence type="predicted"/>
<geneLocation type="plasmid" evidence="2 4">
    <name>unnamed1</name>
</geneLocation>
<dbReference type="InterPro" id="IPR018733">
    <property type="entry name" value="DUF2274"/>
</dbReference>
<dbReference type="Proteomes" id="UP000288972">
    <property type="component" value="Plasmid unnamed1"/>
</dbReference>
<organism evidence="2 4">
    <name type="scientific">Bradyrhizobium guangzhouense</name>
    <dbReference type="NCBI Taxonomy" id="1325095"/>
    <lineage>
        <taxon>Bacteria</taxon>
        <taxon>Pseudomonadati</taxon>
        <taxon>Pseudomonadota</taxon>
        <taxon>Alphaproteobacteria</taxon>
        <taxon>Hyphomicrobiales</taxon>
        <taxon>Nitrobacteraceae</taxon>
        <taxon>Bradyrhizobium</taxon>
    </lineage>
</organism>
<dbReference type="RefSeq" id="WP_128930165.1">
    <property type="nucleotide sequence ID" value="NZ_CP030054.1"/>
</dbReference>
<accession>A0AAE5X8I0</accession>
<dbReference type="Proteomes" id="UP000290401">
    <property type="component" value="Unassembled WGS sequence"/>
</dbReference>
<sequence>MLTRNRSATPTEPPKLIPPMIERFVATDRALRCPQRSDTHSVPRAAERSG</sequence>
<dbReference type="Pfam" id="PF10038">
    <property type="entry name" value="DUF2274"/>
    <property type="match status" value="1"/>
</dbReference>
<name>A0AAE5X8I0_9BRAD</name>